<dbReference type="RefSeq" id="WP_155304942.1">
    <property type="nucleotide sequence ID" value="NZ_AP021875.1"/>
</dbReference>
<dbReference type="InterPro" id="IPR036097">
    <property type="entry name" value="HisK_dim/P_sf"/>
</dbReference>
<evidence type="ECO:0000256" key="2">
    <source>
        <dbReference type="ARBA" id="ARBA00012438"/>
    </source>
</evidence>
<dbReference type="AlphaFoldDB" id="A0A5K7ZC93"/>
<dbReference type="InterPro" id="IPR005467">
    <property type="entry name" value="His_kinase_dom"/>
</dbReference>
<evidence type="ECO:0000256" key="4">
    <source>
        <dbReference type="ARBA" id="ARBA00022679"/>
    </source>
</evidence>
<keyword evidence="8" id="KW-0902">Two-component regulatory system</keyword>
<comment type="catalytic activity">
    <reaction evidence="1">
        <text>ATP + protein L-histidine = ADP + protein N-phospho-L-histidine.</text>
        <dbReference type="EC" id="2.7.13.3"/>
    </reaction>
</comment>
<dbReference type="GO" id="GO:0005886">
    <property type="term" value="C:plasma membrane"/>
    <property type="evidence" value="ECO:0007669"/>
    <property type="project" value="UniProtKB-SubCell"/>
</dbReference>
<dbReference type="EMBL" id="AP021875">
    <property type="protein sequence ID" value="BBO76084.1"/>
    <property type="molecule type" value="Genomic_DNA"/>
</dbReference>
<dbReference type="CDD" id="cd16922">
    <property type="entry name" value="HATPase_EvgS-ArcB-TorS-like"/>
    <property type="match status" value="1"/>
</dbReference>
<feature type="domain" description="Histidine kinase" evidence="13">
    <location>
        <begin position="234"/>
        <end position="455"/>
    </location>
</feature>
<keyword evidence="7" id="KW-0067">ATP-binding</keyword>
<dbReference type="CDD" id="cd17546">
    <property type="entry name" value="REC_hyHK_CKI1_RcsC-like"/>
    <property type="match status" value="1"/>
</dbReference>
<evidence type="ECO:0000256" key="1">
    <source>
        <dbReference type="ARBA" id="ARBA00000085"/>
    </source>
</evidence>
<dbReference type="SMART" id="SM00448">
    <property type="entry name" value="REC"/>
    <property type="match status" value="2"/>
</dbReference>
<dbReference type="SMART" id="SM00388">
    <property type="entry name" value="HisKA"/>
    <property type="match status" value="1"/>
</dbReference>
<evidence type="ECO:0000256" key="9">
    <source>
        <dbReference type="ARBA" id="ARBA00064003"/>
    </source>
</evidence>
<dbReference type="InterPro" id="IPR036641">
    <property type="entry name" value="HPT_dom_sf"/>
</dbReference>
<dbReference type="GO" id="GO:0000155">
    <property type="term" value="F:phosphorelay sensor kinase activity"/>
    <property type="evidence" value="ECO:0007669"/>
    <property type="project" value="InterPro"/>
</dbReference>
<comment type="caution">
    <text evidence="12">Lacks conserved residue(s) required for the propagation of feature annotation.</text>
</comment>
<protein>
    <recommendedName>
        <fullName evidence="10">Sensory/regulatory protein RpfC</fullName>
        <ecNumber evidence="2">2.7.13.3</ecNumber>
    </recommendedName>
</protein>
<dbReference type="Gene3D" id="3.30.565.10">
    <property type="entry name" value="Histidine kinase-like ATPase, C-terminal domain"/>
    <property type="match status" value="1"/>
</dbReference>
<dbReference type="PANTHER" id="PTHR45339:SF5">
    <property type="entry name" value="HISTIDINE KINASE"/>
    <property type="match status" value="1"/>
</dbReference>
<dbReference type="SUPFAM" id="SSF52172">
    <property type="entry name" value="CheY-like"/>
    <property type="match status" value="2"/>
</dbReference>
<feature type="domain" description="Response regulatory" evidence="14">
    <location>
        <begin position="622"/>
        <end position="742"/>
    </location>
</feature>
<evidence type="ECO:0000256" key="11">
    <source>
        <dbReference type="PROSITE-ProRule" id="PRU00110"/>
    </source>
</evidence>
<evidence type="ECO:0000256" key="10">
    <source>
        <dbReference type="ARBA" id="ARBA00068150"/>
    </source>
</evidence>
<dbReference type="Gene3D" id="1.10.287.130">
    <property type="match status" value="1"/>
</dbReference>
<evidence type="ECO:0000256" key="8">
    <source>
        <dbReference type="ARBA" id="ARBA00023012"/>
    </source>
</evidence>
<dbReference type="CDD" id="cd00082">
    <property type="entry name" value="HisKA"/>
    <property type="match status" value="1"/>
</dbReference>
<dbReference type="InterPro" id="IPR004358">
    <property type="entry name" value="Sig_transdc_His_kin-like_C"/>
</dbReference>
<dbReference type="Pfam" id="PF02518">
    <property type="entry name" value="HATPase_c"/>
    <property type="match status" value="1"/>
</dbReference>
<dbReference type="Gene3D" id="1.20.120.160">
    <property type="entry name" value="HPT domain"/>
    <property type="match status" value="1"/>
</dbReference>
<evidence type="ECO:0000256" key="12">
    <source>
        <dbReference type="PROSITE-ProRule" id="PRU00169"/>
    </source>
</evidence>
<dbReference type="PROSITE" id="PS50894">
    <property type="entry name" value="HPT"/>
    <property type="match status" value="1"/>
</dbReference>
<dbReference type="SUPFAM" id="SSF47226">
    <property type="entry name" value="Histidine-containing phosphotransfer domain, HPT domain"/>
    <property type="match status" value="1"/>
</dbReference>
<name>A0A5K7ZC93_9BACT</name>
<sequence>MAAQDTTADLKNRIAYLEENRRYIQNALEMVLSLEDFYTEIGGGNYSLQTLLPEAKRRIDAIIPFEVLAFYMVDEEDFSFQPTYRYPDHLAAEIQQEVGYMIEEGYFAWAIRERRGVIISSRDHSRQYLLHVIANHNQVKGMFGGLLPSGQTKLPDTAMTLLSIILLHVANASESMAYTDLLRNQSRILEVQVAERTRELTRSQKELQASMDRTRAMAEAANAASRAKGDFLANMSHELRTPLNGIIGMTEVALSTGLDASQRRIVEIIGRESSTLLRQINDVLDYSKIESGKLDLEQVEFDLNVLMEEIGENFALQTSEKGVELNVFIAPDTPTRLEGDPHRLRQVLFNLTGNAVKFTHEGEIFIEARPENSSGEHARIRFSIKDTGIGIPEEKIDQVFSSFTQADSSTTRQYGGTGLGTTISKQIVELMGGEIGVDSRPGNGSTFWFTAEFLRSSAEPSIAAKKPEWEVETTVLVVDDSATTCRVLAGHLDRLGIRCLTSSSGEEALTLLTERDPVKEPVHAIVTADHVSDMNAVDLKENLQGQAVAFENTPVVLATSLKKMVADDNGPAHGFQAVVTKPVKIGDLNVALHQAIHGACAEPLKSDLPADGDPAATKRSGRILVTDDYPTNQQVALMHLTAAGFDVDLADNGQEAVDAVAEKAYDLVLMDIQMPVLNGFDATSKIREIEAASGRNSRTPIIALTASALKGDEEKCLAAGMDGYLAKPIRRRQLIQAVDRWIGLQKSLEAPPIPQEPEKIAESSTGDGTIMDIATALEEFEDAETIRMIARQLIENADGQLDRIQASIENEDREAIRKEAHAIKGGAATMEAPALTEAAFSLEQLSTDGPMEELKVGFDQLKSQFYRFRDFVSQWKGT</sequence>
<dbReference type="Pfam" id="PF01627">
    <property type="entry name" value="Hpt"/>
    <property type="match status" value="1"/>
</dbReference>
<feature type="domain" description="Response regulatory" evidence="14">
    <location>
        <begin position="474"/>
        <end position="596"/>
    </location>
</feature>
<evidence type="ECO:0000313" key="17">
    <source>
        <dbReference type="Proteomes" id="UP000427769"/>
    </source>
</evidence>
<feature type="modified residue" description="4-aspartylphosphate" evidence="12">
    <location>
        <position position="671"/>
    </location>
</feature>
<keyword evidence="6 16" id="KW-0418">Kinase</keyword>
<dbReference type="InterPro" id="IPR003594">
    <property type="entry name" value="HATPase_dom"/>
</dbReference>
<keyword evidence="4" id="KW-0808">Transferase</keyword>
<evidence type="ECO:0000256" key="3">
    <source>
        <dbReference type="ARBA" id="ARBA00022553"/>
    </source>
</evidence>
<gene>
    <name evidence="16" type="ORF">DSCW_35010</name>
</gene>
<dbReference type="PRINTS" id="PR00344">
    <property type="entry name" value="BCTRLSENSOR"/>
</dbReference>
<keyword evidence="17" id="KW-1185">Reference proteome</keyword>
<reference evidence="16 17" key="1">
    <citation type="submission" date="2019-11" db="EMBL/GenBank/DDBJ databases">
        <title>Comparative genomics of hydrocarbon-degrading Desulfosarcina strains.</title>
        <authorList>
            <person name="Watanabe M."/>
            <person name="Kojima H."/>
            <person name="Fukui M."/>
        </authorList>
    </citation>
    <scope>NUCLEOTIDE SEQUENCE [LARGE SCALE GENOMIC DNA]</scope>
    <source>
        <strain evidence="16 17">PP31</strain>
    </source>
</reference>
<dbReference type="PROSITE" id="PS50109">
    <property type="entry name" value="HIS_KIN"/>
    <property type="match status" value="1"/>
</dbReference>
<organism evidence="16 17">
    <name type="scientific">Desulfosarcina widdelii</name>
    <dbReference type="NCBI Taxonomy" id="947919"/>
    <lineage>
        <taxon>Bacteria</taxon>
        <taxon>Pseudomonadati</taxon>
        <taxon>Thermodesulfobacteriota</taxon>
        <taxon>Desulfobacteria</taxon>
        <taxon>Desulfobacterales</taxon>
        <taxon>Desulfosarcinaceae</taxon>
        <taxon>Desulfosarcina</taxon>
    </lineage>
</organism>
<dbReference type="Gene3D" id="3.40.50.2300">
    <property type="match status" value="2"/>
</dbReference>
<evidence type="ECO:0000256" key="6">
    <source>
        <dbReference type="ARBA" id="ARBA00022777"/>
    </source>
</evidence>
<dbReference type="InterPro" id="IPR001789">
    <property type="entry name" value="Sig_transdc_resp-reg_receiver"/>
</dbReference>
<comment type="subunit">
    <text evidence="9">At low DSF concentrations, interacts with RpfF.</text>
</comment>
<feature type="domain" description="HPt" evidence="15">
    <location>
        <begin position="782"/>
        <end position="875"/>
    </location>
</feature>
<dbReference type="CDD" id="cd00088">
    <property type="entry name" value="HPT"/>
    <property type="match status" value="1"/>
</dbReference>
<dbReference type="InterPro" id="IPR011006">
    <property type="entry name" value="CheY-like_superfamily"/>
</dbReference>
<feature type="modified residue" description="Phosphohistidine" evidence="11">
    <location>
        <position position="821"/>
    </location>
</feature>
<dbReference type="SUPFAM" id="SSF47384">
    <property type="entry name" value="Homodimeric domain of signal transducing histidine kinase"/>
    <property type="match status" value="1"/>
</dbReference>
<dbReference type="PROSITE" id="PS50110">
    <property type="entry name" value="RESPONSE_REGULATORY"/>
    <property type="match status" value="2"/>
</dbReference>
<dbReference type="Pfam" id="PF00512">
    <property type="entry name" value="HisKA"/>
    <property type="match status" value="1"/>
</dbReference>
<dbReference type="InterPro" id="IPR008207">
    <property type="entry name" value="Sig_transdc_His_kin_Hpt_dom"/>
</dbReference>
<dbReference type="Proteomes" id="UP000427769">
    <property type="component" value="Chromosome"/>
</dbReference>
<evidence type="ECO:0000256" key="5">
    <source>
        <dbReference type="ARBA" id="ARBA00022741"/>
    </source>
</evidence>
<dbReference type="FunFam" id="3.30.565.10:FF:000010">
    <property type="entry name" value="Sensor histidine kinase RcsC"/>
    <property type="match status" value="1"/>
</dbReference>
<dbReference type="OrthoDB" id="9758705at2"/>
<dbReference type="InterPro" id="IPR036890">
    <property type="entry name" value="HATPase_C_sf"/>
</dbReference>
<dbReference type="Pfam" id="PF00072">
    <property type="entry name" value="Response_reg"/>
    <property type="match status" value="1"/>
</dbReference>
<dbReference type="PANTHER" id="PTHR45339">
    <property type="entry name" value="HYBRID SIGNAL TRANSDUCTION HISTIDINE KINASE J"/>
    <property type="match status" value="1"/>
</dbReference>
<accession>A0A5K7ZC93</accession>
<evidence type="ECO:0000259" key="13">
    <source>
        <dbReference type="PROSITE" id="PS50109"/>
    </source>
</evidence>
<dbReference type="KEGG" id="dwd:DSCW_35010"/>
<evidence type="ECO:0000259" key="14">
    <source>
        <dbReference type="PROSITE" id="PS50110"/>
    </source>
</evidence>
<dbReference type="SMART" id="SM00387">
    <property type="entry name" value="HATPase_c"/>
    <property type="match status" value="1"/>
</dbReference>
<dbReference type="EC" id="2.7.13.3" evidence="2"/>
<dbReference type="FunFam" id="1.10.287.130:FF:000002">
    <property type="entry name" value="Two-component osmosensing histidine kinase"/>
    <property type="match status" value="1"/>
</dbReference>
<dbReference type="InterPro" id="IPR003661">
    <property type="entry name" value="HisK_dim/P_dom"/>
</dbReference>
<dbReference type="GO" id="GO:0005524">
    <property type="term" value="F:ATP binding"/>
    <property type="evidence" value="ECO:0007669"/>
    <property type="project" value="UniProtKB-KW"/>
</dbReference>
<evidence type="ECO:0000313" key="16">
    <source>
        <dbReference type="EMBL" id="BBO76084.1"/>
    </source>
</evidence>
<keyword evidence="5" id="KW-0547">Nucleotide-binding</keyword>
<evidence type="ECO:0000259" key="15">
    <source>
        <dbReference type="PROSITE" id="PS50894"/>
    </source>
</evidence>
<proteinExistence type="predicted"/>
<evidence type="ECO:0000256" key="7">
    <source>
        <dbReference type="ARBA" id="ARBA00022840"/>
    </source>
</evidence>
<dbReference type="SUPFAM" id="SSF55874">
    <property type="entry name" value="ATPase domain of HSP90 chaperone/DNA topoisomerase II/histidine kinase"/>
    <property type="match status" value="1"/>
</dbReference>
<keyword evidence="3 12" id="KW-0597">Phosphoprotein</keyword>